<gene>
    <name evidence="1" type="ORF">PAM7971_03786</name>
</gene>
<organism evidence="1 2">
    <name type="scientific">Pacificibacter marinus</name>
    <dbReference type="NCBI Taxonomy" id="658057"/>
    <lineage>
        <taxon>Bacteria</taxon>
        <taxon>Pseudomonadati</taxon>
        <taxon>Pseudomonadota</taxon>
        <taxon>Alphaproteobacteria</taxon>
        <taxon>Rhodobacterales</taxon>
        <taxon>Roseobacteraceae</taxon>
        <taxon>Pacificibacter</taxon>
    </lineage>
</organism>
<evidence type="ECO:0000313" key="1">
    <source>
        <dbReference type="EMBL" id="SLN70618.1"/>
    </source>
</evidence>
<evidence type="ECO:0000313" key="2">
    <source>
        <dbReference type="Proteomes" id="UP000193307"/>
    </source>
</evidence>
<dbReference type="STRING" id="658057.SAMN04488032_1268"/>
<dbReference type="AlphaFoldDB" id="A0A1Y5TRU7"/>
<dbReference type="EMBL" id="FWFW01000023">
    <property type="protein sequence ID" value="SLN70618.1"/>
    <property type="molecule type" value="Genomic_DNA"/>
</dbReference>
<protein>
    <submittedName>
        <fullName evidence="1">Uncharacterized protein</fullName>
    </submittedName>
</protein>
<reference evidence="1 2" key="1">
    <citation type="submission" date="2017-03" db="EMBL/GenBank/DDBJ databases">
        <authorList>
            <person name="Afonso C.L."/>
            <person name="Miller P.J."/>
            <person name="Scott M.A."/>
            <person name="Spackman E."/>
            <person name="Goraichik I."/>
            <person name="Dimitrov K.M."/>
            <person name="Suarez D.L."/>
            <person name="Swayne D.E."/>
        </authorList>
    </citation>
    <scope>NUCLEOTIDE SEQUENCE [LARGE SCALE GENOMIC DNA]</scope>
    <source>
        <strain evidence="1 2">CECT 7971</strain>
    </source>
</reference>
<sequence>MTPLCLSANCCGLICGNRMKRAALCASGGAALVLGPGKAARLGLIG</sequence>
<accession>A0A1Y5TRU7</accession>
<keyword evidence="2" id="KW-1185">Reference proteome</keyword>
<name>A0A1Y5TRU7_9RHOB</name>
<proteinExistence type="predicted"/>
<dbReference type="Proteomes" id="UP000193307">
    <property type="component" value="Unassembled WGS sequence"/>
</dbReference>